<dbReference type="Proteomes" id="UP000251314">
    <property type="component" value="Unassembled WGS sequence"/>
</dbReference>
<feature type="domain" description="Reverse transcriptase/retrotransposon-derived protein RNase H-like" evidence="2">
    <location>
        <begin position="125"/>
        <end position="221"/>
    </location>
</feature>
<evidence type="ECO:0000313" key="4">
    <source>
        <dbReference type="Proteomes" id="UP000251314"/>
    </source>
</evidence>
<accession>A0A329S1H2</accession>
<dbReference type="InterPro" id="IPR043502">
    <property type="entry name" value="DNA/RNA_pol_sf"/>
</dbReference>
<evidence type="ECO:0000259" key="1">
    <source>
        <dbReference type="Pfam" id="PF00078"/>
    </source>
</evidence>
<dbReference type="PANTHER" id="PTHR33064:SF37">
    <property type="entry name" value="RIBONUCLEASE H"/>
    <property type="match status" value="1"/>
</dbReference>
<comment type="caution">
    <text evidence="3">The sequence shown here is derived from an EMBL/GenBank/DDBJ whole genome shotgun (WGS) entry which is preliminary data.</text>
</comment>
<reference evidence="3 4" key="1">
    <citation type="submission" date="2018-01" db="EMBL/GenBank/DDBJ databases">
        <title>Draft genome of the strawberry crown rot pathogen Phytophthora cactorum.</title>
        <authorList>
            <person name="Armitage A.D."/>
            <person name="Lysoe E."/>
            <person name="Nellist C.F."/>
            <person name="Harrison R.J."/>
            <person name="Brurberg M.B."/>
        </authorList>
    </citation>
    <scope>NUCLEOTIDE SEQUENCE [LARGE SCALE GENOMIC DNA]</scope>
    <source>
        <strain evidence="3 4">10300</strain>
    </source>
</reference>
<dbReference type="Gene3D" id="3.10.20.370">
    <property type="match status" value="1"/>
</dbReference>
<dbReference type="InterPro" id="IPR051320">
    <property type="entry name" value="Viral_Replic_Matur_Polypro"/>
</dbReference>
<feature type="domain" description="Reverse transcriptase" evidence="1">
    <location>
        <begin position="3"/>
        <end position="54"/>
    </location>
</feature>
<dbReference type="FunFam" id="3.30.70.270:FF:000020">
    <property type="entry name" value="Transposon Tf2-6 polyprotein-like Protein"/>
    <property type="match status" value="1"/>
</dbReference>
<dbReference type="InterPro" id="IPR041577">
    <property type="entry name" value="RT_RNaseH_2"/>
</dbReference>
<dbReference type="STRING" id="29920.A0A329S1H2"/>
<evidence type="ECO:0000313" key="3">
    <source>
        <dbReference type="EMBL" id="RAW30545.1"/>
    </source>
</evidence>
<dbReference type="SUPFAM" id="SSF56672">
    <property type="entry name" value="DNA/RNA polymerases"/>
    <property type="match status" value="1"/>
</dbReference>
<dbReference type="VEuPathDB" id="FungiDB:PC110_g13095"/>
<proteinExistence type="predicted"/>
<dbReference type="Pfam" id="PF17919">
    <property type="entry name" value="RT_RNaseH_2"/>
    <property type="match status" value="1"/>
</dbReference>
<protein>
    <submittedName>
        <fullName evidence="3">Uncharacterized protein</fullName>
    </submittedName>
</protein>
<dbReference type="EMBL" id="MJFZ01000364">
    <property type="protein sequence ID" value="RAW30545.1"/>
    <property type="molecule type" value="Genomic_DNA"/>
</dbReference>
<dbReference type="CDD" id="cd09274">
    <property type="entry name" value="RNase_HI_RT_Ty3"/>
    <property type="match status" value="1"/>
</dbReference>
<dbReference type="PANTHER" id="PTHR33064">
    <property type="entry name" value="POL PROTEIN"/>
    <property type="match status" value="1"/>
</dbReference>
<dbReference type="Gene3D" id="3.30.70.270">
    <property type="match status" value="2"/>
</dbReference>
<evidence type="ECO:0000259" key="2">
    <source>
        <dbReference type="Pfam" id="PF17919"/>
    </source>
</evidence>
<dbReference type="InterPro" id="IPR043128">
    <property type="entry name" value="Rev_trsase/Diguanyl_cyclase"/>
</dbReference>
<dbReference type="InterPro" id="IPR000477">
    <property type="entry name" value="RT_dom"/>
</dbReference>
<dbReference type="OrthoDB" id="161002at2759"/>
<name>A0A329S1H2_9STRA</name>
<organism evidence="3 4">
    <name type="scientific">Phytophthora cactorum</name>
    <dbReference type="NCBI Taxonomy" id="29920"/>
    <lineage>
        <taxon>Eukaryota</taxon>
        <taxon>Sar</taxon>
        <taxon>Stramenopiles</taxon>
        <taxon>Oomycota</taxon>
        <taxon>Peronosporomycetes</taxon>
        <taxon>Peronosporales</taxon>
        <taxon>Peronosporaceae</taxon>
        <taxon>Phytophthora</taxon>
    </lineage>
</organism>
<gene>
    <name evidence="3" type="ORF">PC110_g13095</name>
</gene>
<dbReference type="AlphaFoldDB" id="A0A329S1H2"/>
<sequence length="225" mass="25787">MRIYFDDICVFTRSSNIEDHLTALDRVLQHCEEQELYVKLAKCQFCVPEIPCLGNFVGRDGVCMDPDKIKIIRDWPLPKTKKQMESFLGTTVYVSRFCADFAQFAGPLHEALKGKKSKDTNELSDHQLACFNQLKSRLASPPVLRLPDFPRPFGNRMVASNFAVGAVLFQKEGGTEYPIAYNGRKMKPAELIYPVQEQELLAIMHALKVWRVYLIDRPFDVETDH</sequence>
<keyword evidence="4" id="KW-1185">Reference proteome</keyword>
<dbReference type="Pfam" id="PF00078">
    <property type="entry name" value="RVT_1"/>
    <property type="match status" value="1"/>
</dbReference>